<evidence type="ECO:0000256" key="2">
    <source>
        <dbReference type="SAM" id="Phobius"/>
    </source>
</evidence>
<accession>A0A6L7G573</accession>
<feature type="transmembrane region" description="Helical" evidence="2">
    <location>
        <begin position="211"/>
        <end position="238"/>
    </location>
</feature>
<evidence type="ECO:0008006" key="5">
    <source>
        <dbReference type="Google" id="ProtNLM"/>
    </source>
</evidence>
<feature type="transmembrane region" description="Helical" evidence="2">
    <location>
        <begin position="436"/>
        <end position="458"/>
    </location>
</feature>
<dbReference type="RefSeq" id="WP_160895403.1">
    <property type="nucleotide sequence ID" value="NZ_WUMU01000017.1"/>
</dbReference>
<keyword evidence="2" id="KW-0472">Membrane</keyword>
<feature type="transmembrane region" description="Helical" evidence="2">
    <location>
        <begin position="401"/>
        <end position="424"/>
    </location>
</feature>
<reference evidence="3 4" key="1">
    <citation type="submission" date="2019-12" db="EMBL/GenBank/DDBJ databases">
        <authorList>
            <person name="Li M."/>
        </authorList>
    </citation>
    <scope>NUCLEOTIDE SEQUENCE [LARGE SCALE GENOMIC DNA]</scope>
    <source>
        <strain evidence="3 4">GBMRC 2024</strain>
    </source>
</reference>
<evidence type="ECO:0000256" key="1">
    <source>
        <dbReference type="SAM" id="MobiDB-lite"/>
    </source>
</evidence>
<feature type="transmembrane region" description="Helical" evidence="2">
    <location>
        <begin position="250"/>
        <end position="278"/>
    </location>
</feature>
<dbReference type="AlphaFoldDB" id="A0A6L7G573"/>
<proteinExistence type="predicted"/>
<dbReference type="EMBL" id="WUMU01000017">
    <property type="protein sequence ID" value="MXN19285.1"/>
    <property type="molecule type" value="Genomic_DNA"/>
</dbReference>
<evidence type="ECO:0000313" key="3">
    <source>
        <dbReference type="EMBL" id="MXN19285.1"/>
    </source>
</evidence>
<comment type="caution">
    <text evidence="3">The sequence shown here is derived from an EMBL/GenBank/DDBJ whole genome shotgun (WGS) entry which is preliminary data.</text>
</comment>
<feature type="transmembrane region" description="Helical" evidence="2">
    <location>
        <begin position="127"/>
        <end position="145"/>
    </location>
</feature>
<organism evidence="3 4">
    <name type="scientific">Pseudooceanicola albus</name>
    <dbReference type="NCBI Taxonomy" id="2692189"/>
    <lineage>
        <taxon>Bacteria</taxon>
        <taxon>Pseudomonadati</taxon>
        <taxon>Pseudomonadota</taxon>
        <taxon>Alphaproteobacteria</taxon>
        <taxon>Rhodobacterales</taxon>
        <taxon>Paracoccaceae</taxon>
        <taxon>Pseudooceanicola</taxon>
    </lineage>
</organism>
<feature type="transmembrane region" description="Helical" evidence="2">
    <location>
        <begin position="309"/>
        <end position="329"/>
    </location>
</feature>
<feature type="transmembrane region" description="Helical" evidence="2">
    <location>
        <begin position="31"/>
        <end position="49"/>
    </location>
</feature>
<gene>
    <name evidence="3" type="ORF">GR170_15725</name>
</gene>
<protein>
    <recommendedName>
        <fullName evidence="5">Fenitrothion hydrolase</fullName>
    </recommendedName>
</protein>
<keyword evidence="2" id="KW-0812">Transmembrane</keyword>
<feature type="region of interest" description="Disordered" evidence="1">
    <location>
        <begin position="66"/>
        <end position="88"/>
    </location>
</feature>
<keyword evidence="2" id="KW-1133">Transmembrane helix</keyword>
<evidence type="ECO:0000313" key="4">
    <source>
        <dbReference type="Proteomes" id="UP000477911"/>
    </source>
</evidence>
<sequence>MALAGAGLWPGRALAHASEGGFVLLLPTGLYTAGGGTTVLVTVLLLFWLPARWARGMFRPWRAGAGGSAPGATAPPPGYFRPDDRGADDRGADDRGAWVSWAVLCGLGWAVWAGVRGPQDPVENPLSLLVWTGIWIFLVALSGLLGDPWRLSPFRGPVALLGRRALLRYPERLGEGPGLVAFLAFAAVLLVDVAPADPDRLAGMVLAYGAWVLAGGVLFGPVWITRGAGIGMLLGLYARLSPVWRGGLGLPGWGVLAMGVPGWSGALFCLAALGVGSFDGLNETFRWLGWIGINPLEFSGRSAVVGPNALGLAASCLLLPMVFGAAILVGDRLAGARAPGLAFRTLAPAVLPIAFGYHLAHYATAALVQGQYALHVLSDLFGGPEVVVTTGYLQTRDSVRVIWLAQAAAVVGGHVLALLLSHALALRLHGDHRRAVLSQLPLALFMVLYTLFGLWLLASPRGS</sequence>
<feature type="transmembrane region" description="Helical" evidence="2">
    <location>
        <begin position="341"/>
        <end position="360"/>
    </location>
</feature>
<feature type="transmembrane region" description="Helical" evidence="2">
    <location>
        <begin position="98"/>
        <end position="115"/>
    </location>
</feature>
<keyword evidence="4" id="KW-1185">Reference proteome</keyword>
<name>A0A6L7G573_9RHOB</name>
<feature type="transmembrane region" description="Helical" evidence="2">
    <location>
        <begin position="173"/>
        <end position="191"/>
    </location>
</feature>
<dbReference type="Proteomes" id="UP000477911">
    <property type="component" value="Unassembled WGS sequence"/>
</dbReference>